<evidence type="ECO:0000256" key="5">
    <source>
        <dbReference type="ARBA" id="ARBA00022670"/>
    </source>
</evidence>
<dbReference type="CTD" id="43749"/>
<accession>A0A6P8ZHE8</accession>
<feature type="region of interest" description="Disordered" evidence="9">
    <location>
        <begin position="1"/>
        <end position="52"/>
    </location>
</feature>
<evidence type="ECO:0000256" key="1">
    <source>
        <dbReference type="ARBA" id="ARBA00000707"/>
    </source>
</evidence>
<name>A0A6P8ZHE8_THRPL</name>
<dbReference type="InterPro" id="IPR056850">
    <property type="entry name" value="ARM_UBP34_24_USP9X_Y"/>
</dbReference>
<dbReference type="InterPro" id="IPR055176">
    <property type="entry name" value="UBP24/USP9X/USP9Y_UBL"/>
</dbReference>
<keyword evidence="4" id="KW-0597">Phosphoprotein</keyword>
<dbReference type="InterPro" id="IPR001394">
    <property type="entry name" value="Peptidase_C19_UCH"/>
</dbReference>
<feature type="compositionally biased region" description="Polar residues" evidence="9">
    <location>
        <begin position="2659"/>
        <end position="2670"/>
    </location>
</feature>
<proteinExistence type="inferred from homology"/>
<feature type="region of interest" description="Disordered" evidence="9">
    <location>
        <begin position="963"/>
        <end position="997"/>
    </location>
</feature>
<feature type="compositionally biased region" description="Low complexity" evidence="9">
    <location>
        <begin position="963"/>
        <end position="981"/>
    </location>
</feature>
<dbReference type="RefSeq" id="XP_034231730.1">
    <property type="nucleotide sequence ID" value="XM_034375839.1"/>
</dbReference>
<feature type="compositionally biased region" description="Acidic residues" evidence="9">
    <location>
        <begin position="35"/>
        <end position="50"/>
    </location>
</feature>
<feature type="compositionally biased region" description="Low complexity" evidence="9">
    <location>
        <begin position="2615"/>
        <end position="2627"/>
    </location>
</feature>
<dbReference type="GO" id="GO:0004843">
    <property type="term" value="F:cysteine-type deubiquitinase activity"/>
    <property type="evidence" value="ECO:0007669"/>
    <property type="project" value="UniProtKB-EC"/>
</dbReference>
<keyword evidence="7 12" id="KW-0378">Hydrolase</keyword>
<feature type="compositionally biased region" description="Polar residues" evidence="9">
    <location>
        <begin position="2722"/>
        <end position="2733"/>
    </location>
</feature>
<feature type="domain" description="USP" evidence="10">
    <location>
        <begin position="1615"/>
        <end position="1997"/>
    </location>
</feature>
<feature type="region of interest" description="Disordered" evidence="9">
    <location>
        <begin position="1210"/>
        <end position="1234"/>
    </location>
</feature>
<dbReference type="RefSeq" id="XP_034231729.1">
    <property type="nucleotide sequence ID" value="XM_034375838.1"/>
</dbReference>
<dbReference type="Pfam" id="PF00443">
    <property type="entry name" value="UCH"/>
    <property type="match status" value="1"/>
</dbReference>
<evidence type="ECO:0000313" key="13">
    <source>
        <dbReference type="RefSeq" id="XP_034231730.1"/>
    </source>
</evidence>
<keyword evidence="11" id="KW-1185">Reference proteome</keyword>
<dbReference type="GO" id="GO:0005829">
    <property type="term" value="C:cytosol"/>
    <property type="evidence" value="ECO:0007669"/>
    <property type="project" value="TreeGrafter"/>
</dbReference>
<dbReference type="KEGG" id="tpal:117639886"/>
<evidence type="ECO:0000256" key="4">
    <source>
        <dbReference type="ARBA" id="ARBA00022553"/>
    </source>
</evidence>
<evidence type="ECO:0000259" key="10">
    <source>
        <dbReference type="PROSITE" id="PS50235"/>
    </source>
</evidence>
<organism evidence="12">
    <name type="scientific">Thrips palmi</name>
    <name type="common">Melon thrips</name>
    <dbReference type="NCBI Taxonomy" id="161013"/>
    <lineage>
        <taxon>Eukaryota</taxon>
        <taxon>Metazoa</taxon>
        <taxon>Ecdysozoa</taxon>
        <taxon>Arthropoda</taxon>
        <taxon>Hexapoda</taxon>
        <taxon>Insecta</taxon>
        <taxon>Pterygota</taxon>
        <taxon>Neoptera</taxon>
        <taxon>Paraneoptera</taxon>
        <taxon>Thysanoptera</taxon>
        <taxon>Terebrantia</taxon>
        <taxon>Thripoidea</taxon>
        <taxon>Thripidae</taxon>
        <taxon>Thrips</taxon>
    </lineage>
</organism>
<feature type="region of interest" description="Disordered" evidence="9">
    <location>
        <begin position="2599"/>
        <end position="2709"/>
    </location>
</feature>
<feature type="compositionally biased region" description="Polar residues" evidence="9">
    <location>
        <begin position="2677"/>
        <end position="2686"/>
    </location>
</feature>
<keyword evidence="8" id="KW-0788">Thiol protease</keyword>
<dbReference type="PANTHER" id="PTHR24006:SF925">
    <property type="entry name" value="UBIQUITINYL HYDROLASE 1"/>
    <property type="match status" value="1"/>
</dbReference>
<keyword evidence="5" id="KW-0645">Protease</keyword>
<dbReference type="GO" id="GO:0016579">
    <property type="term" value="P:protein deubiquitination"/>
    <property type="evidence" value="ECO:0007669"/>
    <property type="project" value="InterPro"/>
</dbReference>
<dbReference type="PROSITE" id="PS00972">
    <property type="entry name" value="USP_1"/>
    <property type="match status" value="1"/>
</dbReference>
<sequence length="2742" mass="310376">MTIATRGQGAPPDTDESGQSSSPVGSHDQPVQDVNMEDCGIDVEGEDGSGEPDFPHDLLATLDDKITSPRWVVPVLPEQELETLMQAAIDLSKKGLDTRSEACQRFFREGLTISFTKILTDDAVNSWKFNIQHCILQNCERLVELCVVKLADDWFPLLELLAMVFNPNSKFHVFNGAHPSETVPPGSNIPDEQIFARSPPDTRQPRGWLVDLINKFGHLGGFQILLDRFQNGQKLSVTTIYALIRPFGLCHEHLTAHTITKYLMPIVEMVPQILDNLTDDELKKEAKHDTKNDAISAIIKACKCLVSRIPNQEEIIKNLEIFRLKIILRLLQISTFNGKMSALNEVNKVIASVTYYPHRHSGPEEEEWLTAERMARWIKDNHVLEIVLRDSMHQIQYVEKLEKILRFVIKERALTLTDLDNIWAAQNGKHEAIVKNVHDLLAKLAWDFLPEQLDHLFECFQASWKTADKKQREKLLELIRRLAEDDKDGVMAHKVLTLFWNLAHDDDVPNEIMDQALTAHVKILDYSCSQERDAQKTVWLDKCVEELKTSDKWVLPALKQIKEICCLYEPTPTMNHGQRSHHTSYRQEIIERLQQNHMLVILVTNSLTSYMDKARQVAKANVSLDPNNYFPDKRFNHLAQVQDRLNFLRFLLKQDGQLWLCADQAKQIWQALAEDAVFPSDREACFKWFSKLMGDEPDLDPAINKDFFENNILQLDPTLLTESGMRCFERFFKAVNTKEGKLTAKRRSFMMDDVDLIGTEYLWRVVTNSADEIANRGIELLKDVNTNLGPQLQTQLVKFHESYVSECLCRLRAHYDTITILSSCGDSDEDPVLASKRLQAEAVKLCRVMKVLQEYISECDNDFNGERKILPLQRSCRGKHLILIVRFSTPGRQSEDVDVYTHSNDTLISLRRQVLRRIKASGVNVKLDLFVNGEILDPAEDHKLLSQIPLRNKAVLTAKLCQSNTNMPSSPDSSSDSSTGSPQHPYDGPNSEAENCLPGVLMSQQPSYVQFFFQVADLGCAIKNAPLRDGARMLLSLVPPDTLTVQRLTALFKNFAANGVEESVPIGGDLPGQTTTSLPSPLLPPPTIEHMFFHQSPSQVLYNLEVMYALLMPALDTASDKGLEFLYNFVKSGVASVILDMLTRPNFLPSADIATKRSAYLTLLKICKLLLTVVVIVVAHILDFSQDKLQAFLEPQNLSSLNNIISSSQHRIPAQNDKDINDSADRNTEDSETDKDRQYFALLKQIMHNIPNTTDTMLWTVGVKLGTSIAKQMGSGSEEHSRARPMFVQALTGKLPDLSTIQAVINLAWAASSGSIEMANAPPDQLHALHERNIDKSLEQDDVLVSKEALEVLSMSLVLNVKILYRLSKDEMWHKFIIDSVLLCKNRSVRLCIVDQILTILTWCNASSQPLQDFIALLFSVLNTTVVENASRSHEYFQLLCRLINCAFVSNCPLPEAESLLNDEIVWLKKVKANVKMTGETQVDEAVLEGHLGIAKELLSFMSPEKKFELGSDESKGILLIKELVEDFVFPSSRLMLHLQKTGQLSQDQAIPVCTTPGTLTMAFDFLAALCVECVHNMRLLVEMLSEMFYSERDDPLVEWDYLPPVGPRPSKGFVGLKNAGATCYMNSILQQLYMLENIRVGILAADGAATDLNEDFSGEDRLEVEINIDLTDSESSDDSKSAEEARKEYNIGILKQVQAIFGHLAYSKLQYYVPKGLWKHFKLQGEPVNLREQQDAVEFFNSLVECVDEALKALNLEQIMIKTLGGSYSDQKICKGCPHRYSREESFSVLSVEIRNHPTLLDSLEQYVKGELLEGGDAYHCDKCDKKVVTVKRLCVKKLPPILAIQLKRFEYDYERVCPIKFNDYFEFPRDLDMEPYTVMGLAKQEGEMIDCDYDEISKDVCTKYQLTGIVVHSGQASGGHYYSYVLNRQADGTAKWYKFDDGEVTECKMEDEEEMKTQCFGGDYMGEVFDHMLKRMSLRRQKRWWNAYMLYYTRLDVEENSLMKSLNELSLSDTKLAIMKMPPAIERSVRKQNIKFMHNRNQFSPEYFHFVRKLVSSNIPNRQQNSDKPNLDAEPLSMLSVQLAARFLFHTGFHTKKTLRGAAMDWFDVLCHHLRAFKSVRSWFATNILFQHPHRFCEYLLACPSAEVRSAFMKIIVFLAHFSLQDGPCRPPNLNAPVVLYKPNTTLSDHLLHAVLHLLDKEVSEHGRNLTHYFSLFQTYASLGIQERTQLLNLDVPVKFMRVALDEGPGPNIKYQCPELTKLHQVVSQLIRCCDVSSKCNSSHSGQALLPNPYAEPSSQDYIMPIRPAEAEYLFSRKPYVKKLIEDANLSEDTVKLLHFCCWENPQFSRTVLSELLWQIASAYCHELHHHMQLLLNMMLMEDSWQIQRINNALKGIPEEQDGLFTTIQRNKSQYQKRSYQCIKCLVVLFSKCEVAMNELKKSSELRRKWDLSVAWLQDELNRRPYAPSTQYSYKNWSPPTHSNESTNGFFLERSNSARMTLDRAVAICPAEDVVPEDLVEDDESSSQQLSKAQLPVKSWRKTRPCYFEDVSNYSYDYNPGRFDFSPVRDVAPRSDASPDVAPIFEVALVSEVGQGGTQVTDAAPSGAPDVTSAPNVSPASSVASDIPPDIPSDVTLGLDSNAPDASLSSDAAPESTDLTTESDNSTVIDVDQSVPATSITTPKGFSPATKAPSSIFLKSEQEEADPDAVLQWQWRVLTSNSTAPTKNSEQSPPPKIIKD</sequence>
<dbReference type="InterPro" id="IPR028889">
    <property type="entry name" value="USP"/>
</dbReference>
<comment type="catalytic activity">
    <reaction evidence="1">
        <text>Thiol-dependent hydrolysis of ester, thioester, amide, peptide and isopeptide bonds formed by the C-terminal Gly of ubiquitin (a 76-residue protein attached to proteins as an intracellular targeting signal).</text>
        <dbReference type="EC" id="3.4.19.12"/>
    </reaction>
</comment>
<evidence type="ECO:0000256" key="7">
    <source>
        <dbReference type="ARBA" id="ARBA00022801"/>
    </source>
</evidence>
<feature type="region of interest" description="Disordered" evidence="9">
    <location>
        <begin position="2722"/>
        <end position="2742"/>
    </location>
</feature>
<dbReference type="Pfam" id="PF12030">
    <property type="entry name" value="DUF3517"/>
    <property type="match status" value="1"/>
</dbReference>
<comment type="similarity">
    <text evidence="2">Belongs to the peptidase C19 family.</text>
</comment>
<feature type="compositionally biased region" description="Low complexity" evidence="9">
    <location>
        <begin position="2641"/>
        <end position="2656"/>
    </location>
</feature>
<dbReference type="SUPFAM" id="SSF54001">
    <property type="entry name" value="Cysteine proteinases"/>
    <property type="match status" value="1"/>
</dbReference>
<dbReference type="GeneID" id="117639886"/>
<dbReference type="EC" id="3.4.19.12" evidence="3"/>
<dbReference type="InterPro" id="IPR050164">
    <property type="entry name" value="Peptidase_C19"/>
</dbReference>
<dbReference type="InterPro" id="IPR021905">
    <property type="entry name" value="DUF3517"/>
</dbReference>
<dbReference type="GO" id="GO:0016477">
    <property type="term" value="P:cell migration"/>
    <property type="evidence" value="ECO:0007669"/>
    <property type="project" value="TreeGrafter"/>
</dbReference>
<dbReference type="OrthoDB" id="289038at2759"/>
<evidence type="ECO:0000256" key="8">
    <source>
        <dbReference type="ARBA" id="ARBA00022807"/>
    </source>
</evidence>
<protein>
    <recommendedName>
        <fullName evidence="3">ubiquitinyl hydrolase 1</fullName>
        <ecNumber evidence="3">3.4.19.12</ecNumber>
    </recommendedName>
</protein>
<dbReference type="InterPro" id="IPR016024">
    <property type="entry name" value="ARM-type_fold"/>
</dbReference>
<dbReference type="GO" id="GO:0006508">
    <property type="term" value="P:proteolysis"/>
    <property type="evidence" value="ECO:0007669"/>
    <property type="project" value="UniProtKB-KW"/>
</dbReference>
<dbReference type="InterPro" id="IPR038765">
    <property type="entry name" value="Papain-like_cys_pep_sf"/>
</dbReference>
<dbReference type="PANTHER" id="PTHR24006">
    <property type="entry name" value="UBIQUITIN CARBOXYL-TERMINAL HYDROLASE"/>
    <property type="match status" value="1"/>
</dbReference>
<dbReference type="PROSITE" id="PS50235">
    <property type="entry name" value="USP_3"/>
    <property type="match status" value="1"/>
</dbReference>
<evidence type="ECO:0000256" key="9">
    <source>
        <dbReference type="SAM" id="MobiDB-lite"/>
    </source>
</evidence>
<evidence type="ECO:0000313" key="11">
    <source>
        <dbReference type="Proteomes" id="UP000515158"/>
    </source>
</evidence>
<dbReference type="PROSITE" id="PS00973">
    <property type="entry name" value="USP_2"/>
    <property type="match status" value="1"/>
</dbReference>
<gene>
    <name evidence="12 13" type="primary">LOC117639886</name>
</gene>
<reference evidence="12 13" key="1">
    <citation type="submission" date="2025-04" db="UniProtKB">
        <authorList>
            <consortium name="RefSeq"/>
        </authorList>
    </citation>
    <scope>IDENTIFICATION</scope>
    <source>
        <tissue evidence="12 13">Total insect</tissue>
    </source>
</reference>
<feature type="compositionally biased region" description="Basic and acidic residues" evidence="9">
    <location>
        <begin position="1216"/>
        <end position="1234"/>
    </location>
</feature>
<keyword evidence="6" id="KW-0833">Ubl conjugation pathway</keyword>
<dbReference type="Gene3D" id="3.90.70.10">
    <property type="entry name" value="Cysteine proteinases"/>
    <property type="match status" value="1"/>
</dbReference>
<evidence type="ECO:0000313" key="12">
    <source>
        <dbReference type="RefSeq" id="XP_034231729.1"/>
    </source>
</evidence>
<evidence type="ECO:0000256" key="2">
    <source>
        <dbReference type="ARBA" id="ARBA00009085"/>
    </source>
</evidence>
<dbReference type="GO" id="GO:0005634">
    <property type="term" value="C:nucleus"/>
    <property type="evidence" value="ECO:0007669"/>
    <property type="project" value="TreeGrafter"/>
</dbReference>
<evidence type="ECO:0000256" key="3">
    <source>
        <dbReference type="ARBA" id="ARBA00012759"/>
    </source>
</evidence>
<dbReference type="Pfam" id="PF25010">
    <property type="entry name" value="ARM_UBP24_USP9X-Y"/>
    <property type="match status" value="1"/>
</dbReference>
<dbReference type="Pfam" id="PF22900">
    <property type="entry name" value="UCH_UBL1"/>
    <property type="match status" value="1"/>
</dbReference>
<dbReference type="SUPFAM" id="SSF48371">
    <property type="entry name" value="ARM repeat"/>
    <property type="match status" value="1"/>
</dbReference>
<dbReference type="CDD" id="cd02659">
    <property type="entry name" value="peptidase_C19C"/>
    <property type="match status" value="1"/>
</dbReference>
<evidence type="ECO:0000256" key="6">
    <source>
        <dbReference type="ARBA" id="ARBA00022786"/>
    </source>
</evidence>
<dbReference type="Proteomes" id="UP000515158">
    <property type="component" value="Unplaced"/>
</dbReference>
<dbReference type="InterPro" id="IPR018200">
    <property type="entry name" value="USP_CS"/>
</dbReference>